<dbReference type="AlphaFoldDB" id="A0A0A8ZQD8"/>
<sequence>MPRVIFFAAASIAPRHHRPAGRAAAESSGRWLGARGISRLREGWVLLGIGDG</sequence>
<reference evidence="1" key="2">
    <citation type="journal article" date="2015" name="Data Brief">
        <title>Shoot transcriptome of the giant reed, Arundo donax.</title>
        <authorList>
            <person name="Barrero R.A."/>
            <person name="Guerrero F.D."/>
            <person name="Moolhuijzen P."/>
            <person name="Goolsby J.A."/>
            <person name="Tidwell J."/>
            <person name="Bellgard S.E."/>
            <person name="Bellgard M.I."/>
        </authorList>
    </citation>
    <scope>NUCLEOTIDE SEQUENCE</scope>
    <source>
        <tissue evidence="1">Shoot tissue taken approximately 20 cm above the soil surface</tissue>
    </source>
</reference>
<organism evidence="1">
    <name type="scientific">Arundo donax</name>
    <name type="common">Giant reed</name>
    <name type="synonym">Donax arundinaceus</name>
    <dbReference type="NCBI Taxonomy" id="35708"/>
    <lineage>
        <taxon>Eukaryota</taxon>
        <taxon>Viridiplantae</taxon>
        <taxon>Streptophyta</taxon>
        <taxon>Embryophyta</taxon>
        <taxon>Tracheophyta</taxon>
        <taxon>Spermatophyta</taxon>
        <taxon>Magnoliopsida</taxon>
        <taxon>Liliopsida</taxon>
        <taxon>Poales</taxon>
        <taxon>Poaceae</taxon>
        <taxon>PACMAD clade</taxon>
        <taxon>Arundinoideae</taxon>
        <taxon>Arundineae</taxon>
        <taxon>Arundo</taxon>
    </lineage>
</organism>
<protein>
    <submittedName>
        <fullName evidence="1">Uncharacterized protein</fullName>
    </submittedName>
</protein>
<reference evidence="1" key="1">
    <citation type="submission" date="2014-09" db="EMBL/GenBank/DDBJ databases">
        <authorList>
            <person name="Magalhaes I.L.F."/>
            <person name="Oliveira U."/>
            <person name="Santos F.R."/>
            <person name="Vidigal T.H.D.A."/>
            <person name="Brescovit A.D."/>
            <person name="Santos A.J."/>
        </authorList>
    </citation>
    <scope>NUCLEOTIDE SEQUENCE</scope>
    <source>
        <tissue evidence="1">Shoot tissue taken approximately 20 cm above the soil surface</tissue>
    </source>
</reference>
<evidence type="ECO:0000313" key="1">
    <source>
        <dbReference type="EMBL" id="JAD39923.1"/>
    </source>
</evidence>
<accession>A0A0A8ZQD8</accession>
<dbReference type="EMBL" id="GBRH01257972">
    <property type="protein sequence ID" value="JAD39923.1"/>
    <property type="molecule type" value="Transcribed_RNA"/>
</dbReference>
<name>A0A0A8ZQD8_ARUDO</name>
<proteinExistence type="predicted"/>